<accession>A0ABX8D4F3</accession>
<name>A0ABX8D4F3_9CELL</name>
<dbReference type="EMBL" id="CP074405">
    <property type="protein sequence ID" value="QVI62330.1"/>
    <property type="molecule type" value="Genomic_DNA"/>
</dbReference>
<reference evidence="1 2" key="1">
    <citation type="submission" date="2021-05" db="EMBL/GenBank/DDBJ databases">
        <title>Novel species in genus Cellulomonas.</title>
        <authorList>
            <person name="Zhang G."/>
        </authorList>
    </citation>
    <scope>NUCLEOTIDE SEQUENCE [LARGE SCALE GENOMIC DNA]</scope>
    <source>
        <strain evidence="2">zg-ZUI222</strain>
    </source>
</reference>
<organism evidence="1 2">
    <name type="scientific">Cellulomonas wangleii</name>
    <dbReference type="NCBI Taxonomy" id="2816956"/>
    <lineage>
        <taxon>Bacteria</taxon>
        <taxon>Bacillati</taxon>
        <taxon>Actinomycetota</taxon>
        <taxon>Actinomycetes</taxon>
        <taxon>Micrococcales</taxon>
        <taxon>Cellulomonadaceae</taxon>
        <taxon>Cellulomonas</taxon>
    </lineage>
</organism>
<evidence type="ECO:0000313" key="2">
    <source>
        <dbReference type="Proteomes" id="UP000677804"/>
    </source>
</evidence>
<evidence type="ECO:0008006" key="3">
    <source>
        <dbReference type="Google" id="ProtNLM"/>
    </source>
</evidence>
<dbReference type="Proteomes" id="UP000677804">
    <property type="component" value="Chromosome"/>
</dbReference>
<proteinExistence type="predicted"/>
<evidence type="ECO:0000313" key="1">
    <source>
        <dbReference type="EMBL" id="QVI62330.1"/>
    </source>
</evidence>
<dbReference type="RefSeq" id="WP_207339996.1">
    <property type="nucleotide sequence ID" value="NZ_CP074405.1"/>
</dbReference>
<keyword evidence="2" id="KW-1185">Reference proteome</keyword>
<gene>
    <name evidence="1" type="ORF">KG103_18325</name>
</gene>
<protein>
    <recommendedName>
        <fullName evidence="3">Uridine kinase</fullName>
    </recommendedName>
</protein>
<sequence length="56" mass="5533">MTSTADFAAETLRALVSAVDRQPVLVGVDGQGGTGRSTSARSVVGSLGRAVVAGDD</sequence>